<dbReference type="PANTHER" id="PTHR43880:SF38">
    <property type="entry name" value="ALCOHOL DEHYDROGENASE-RELATED"/>
    <property type="match status" value="1"/>
</dbReference>
<reference evidence="5" key="2">
    <citation type="journal article" date="2024" name="Plant">
        <title>Genomic evolution and insights into agronomic trait innovations of Sesamum species.</title>
        <authorList>
            <person name="Miao H."/>
            <person name="Wang L."/>
            <person name="Qu L."/>
            <person name="Liu H."/>
            <person name="Sun Y."/>
            <person name="Le M."/>
            <person name="Wang Q."/>
            <person name="Wei S."/>
            <person name="Zheng Y."/>
            <person name="Lin W."/>
            <person name="Duan Y."/>
            <person name="Cao H."/>
            <person name="Xiong S."/>
            <person name="Wang X."/>
            <person name="Wei L."/>
            <person name="Li C."/>
            <person name="Ma Q."/>
            <person name="Ju M."/>
            <person name="Zhao R."/>
            <person name="Li G."/>
            <person name="Mu C."/>
            <person name="Tian Q."/>
            <person name="Mei H."/>
            <person name="Zhang T."/>
            <person name="Gao T."/>
            <person name="Zhang H."/>
        </authorList>
    </citation>
    <scope>NUCLEOTIDE SEQUENCE</scope>
    <source>
        <strain evidence="5">G01</strain>
    </source>
</reference>
<evidence type="ECO:0000256" key="1">
    <source>
        <dbReference type="ARBA" id="ARBA00001947"/>
    </source>
</evidence>
<evidence type="ECO:0000256" key="4">
    <source>
        <dbReference type="ARBA" id="ARBA00022833"/>
    </source>
</evidence>
<organism evidence="5">
    <name type="scientific">Sesamum angustifolium</name>
    <dbReference type="NCBI Taxonomy" id="2727405"/>
    <lineage>
        <taxon>Eukaryota</taxon>
        <taxon>Viridiplantae</taxon>
        <taxon>Streptophyta</taxon>
        <taxon>Embryophyta</taxon>
        <taxon>Tracheophyta</taxon>
        <taxon>Spermatophyta</taxon>
        <taxon>Magnoliopsida</taxon>
        <taxon>eudicotyledons</taxon>
        <taxon>Gunneridae</taxon>
        <taxon>Pentapetalae</taxon>
        <taxon>asterids</taxon>
        <taxon>lamiids</taxon>
        <taxon>Lamiales</taxon>
        <taxon>Pedaliaceae</taxon>
        <taxon>Sesamum</taxon>
    </lineage>
</organism>
<dbReference type="EMBL" id="JACGWK010000010">
    <property type="protein sequence ID" value="KAL0330750.1"/>
    <property type="molecule type" value="Genomic_DNA"/>
</dbReference>
<comment type="cofactor">
    <cofactor evidence="1">
        <name>Zn(2+)</name>
        <dbReference type="ChEBI" id="CHEBI:29105"/>
    </cofactor>
</comment>
<comment type="subunit">
    <text evidence="2">Homodimer.</text>
</comment>
<proteinExistence type="predicted"/>
<gene>
    <name evidence="5" type="ORF">Sangu_1620500</name>
</gene>
<keyword evidence="4" id="KW-0862">Zinc</keyword>
<evidence type="ECO:0000313" key="5">
    <source>
        <dbReference type="EMBL" id="KAL0330750.1"/>
    </source>
</evidence>
<dbReference type="PANTHER" id="PTHR43880">
    <property type="entry name" value="ALCOHOL DEHYDROGENASE"/>
    <property type="match status" value="1"/>
</dbReference>
<evidence type="ECO:0000256" key="3">
    <source>
        <dbReference type="ARBA" id="ARBA00022723"/>
    </source>
</evidence>
<dbReference type="GO" id="GO:0046294">
    <property type="term" value="P:formaldehyde catabolic process"/>
    <property type="evidence" value="ECO:0007669"/>
    <property type="project" value="TreeGrafter"/>
</dbReference>
<dbReference type="AlphaFoldDB" id="A0AAW2MH12"/>
<dbReference type="GO" id="GO:0005829">
    <property type="term" value="C:cytosol"/>
    <property type="evidence" value="ECO:0007669"/>
    <property type="project" value="TreeGrafter"/>
</dbReference>
<dbReference type="GO" id="GO:0008270">
    <property type="term" value="F:zinc ion binding"/>
    <property type="evidence" value="ECO:0007669"/>
    <property type="project" value="TreeGrafter"/>
</dbReference>
<keyword evidence="3" id="KW-0479">Metal-binding</keyword>
<name>A0AAW2MH12_9LAMI</name>
<evidence type="ECO:0000256" key="2">
    <source>
        <dbReference type="ARBA" id="ARBA00011738"/>
    </source>
</evidence>
<dbReference type="Gene3D" id="3.90.180.10">
    <property type="entry name" value="Medium-chain alcohol dehydrogenases, catalytic domain"/>
    <property type="match status" value="2"/>
</dbReference>
<accession>A0AAW2MH12</accession>
<sequence length="147" mass="16047">MATPPVITCKAAVIRKLGEPLQVEEIQVDPPKPSEVRIKMLCASMCHTDILCCNGFPAGLGTIVFIGAGLEKSGELNYIPLLCGRTVRGSIYGGVRTQSDLPKIVEKCVNKEIDLDELITHEVSLAEINKGFEYMKQPSCVKVVIKF</sequence>
<protein>
    <submittedName>
        <fullName evidence="5">8-hydroxygeraniol oxidoreductase</fullName>
    </submittedName>
</protein>
<dbReference type="SUPFAM" id="SSF50129">
    <property type="entry name" value="GroES-like"/>
    <property type="match status" value="1"/>
</dbReference>
<reference evidence="5" key="1">
    <citation type="submission" date="2020-06" db="EMBL/GenBank/DDBJ databases">
        <authorList>
            <person name="Li T."/>
            <person name="Hu X."/>
            <person name="Zhang T."/>
            <person name="Song X."/>
            <person name="Zhang H."/>
            <person name="Dai N."/>
            <person name="Sheng W."/>
            <person name="Hou X."/>
            <person name="Wei L."/>
        </authorList>
    </citation>
    <scope>NUCLEOTIDE SEQUENCE</scope>
    <source>
        <strain evidence="5">G01</strain>
        <tissue evidence="5">Leaf</tissue>
    </source>
</reference>
<dbReference type="InterPro" id="IPR011032">
    <property type="entry name" value="GroES-like_sf"/>
</dbReference>
<comment type="caution">
    <text evidence="5">The sequence shown here is derived from an EMBL/GenBank/DDBJ whole genome shotgun (WGS) entry which is preliminary data.</text>
</comment>
<dbReference type="GO" id="GO:0051903">
    <property type="term" value="F:S-(hydroxymethyl)glutathione dehydrogenase [NAD(P)+] activity"/>
    <property type="evidence" value="ECO:0007669"/>
    <property type="project" value="TreeGrafter"/>
</dbReference>